<dbReference type="Gramene" id="OMERI12G09480.1">
    <property type="protein sequence ID" value="OMERI12G09480.1"/>
    <property type="gene ID" value="OMERI12G09480"/>
</dbReference>
<protein>
    <submittedName>
        <fullName evidence="2">Uncharacterized protein</fullName>
    </submittedName>
</protein>
<reference evidence="2" key="2">
    <citation type="submission" date="2018-05" db="EMBL/GenBank/DDBJ databases">
        <title>OmerRS3 (Oryza meridionalis Reference Sequence Version 3).</title>
        <authorList>
            <person name="Zhang J."/>
            <person name="Kudrna D."/>
            <person name="Lee S."/>
            <person name="Talag J."/>
            <person name="Welchert J."/>
            <person name="Wing R.A."/>
        </authorList>
    </citation>
    <scope>NUCLEOTIDE SEQUENCE [LARGE SCALE GENOMIC DNA]</scope>
    <source>
        <strain evidence="2">cv. OR44</strain>
    </source>
</reference>
<keyword evidence="3" id="KW-1185">Reference proteome</keyword>
<name>A0A0E0FCI5_9ORYZ</name>
<evidence type="ECO:0000313" key="2">
    <source>
        <dbReference type="EnsemblPlants" id="OMERI12G09480.1"/>
    </source>
</evidence>
<feature type="region of interest" description="Disordered" evidence="1">
    <location>
        <begin position="1"/>
        <end position="22"/>
    </location>
</feature>
<dbReference type="Proteomes" id="UP000008021">
    <property type="component" value="Chromosome 12"/>
</dbReference>
<reference evidence="2" key="1">
    <citation type="submission" date="2015-04" db="UniProtKB">
        <authorList>
            <consortium name="EnsemblPlants"/>
        </authorList>
    </citation>
    <scope>IDENTIFICATION</scope>
</reference>
<dbReference type="EnsemblPlants" id="OMERI12G09480.1">
    <property type="protein sequence ID" value="OMERI12G09480.1"/>
    <property type="gene ID" value="OMERI12G09480"/>
</dbReference>
<evidence type="ECO:0000256" key="1">
    <source>
        <dbReference type="SAM" id="MobiDB-lite"/>
    </source>
</evidence>
<evidence type="ECO:0000313" key="3">
    <source>
        <dbReference type="Proteomes" id="UP000008021"/>
    </source>
</evidence>
<dbReference type="HOGENOM" id="CLU_3056674_0_0_1"/>
<organism evidence="2">
    <name type="scientific">Oryza meridionalis</name>
    <dbReference type="NCBI Taxonomy" id="40149"/>
    <lineage>
        <taxon>Eukaryota</taxon>
        <taxon>Viridiplantae</taxon>
        <taxon>Streptophyta</taxon>
        <taxon>Embryophyta</taxon>
        <taxon>Tracheophyta</taxon>
        <taxon>Spermatophyta</taxon>
        <taxon>Magnoliopsida</taxon>
        <taxon>Liliopsida</taxon>
        <taxon>Poales</taxon>
        <taxon>Poaceae</taxon>
        <taxon>BOP clade</taxon>
        <taxon>Oryzoideae</taxon>
        <taxon>Oryzeae</taxon>
        <taxon>Oryzinae</taxon>
        <taxon>Oryza</taxon>
    </lineage>
</organism>
<proteinExistence type="predicted"/>
<dbReference type="AlphaFoldDB" id="A0A0E0FCI5"/>
<accession>A0A0E0FCI5</accession>
<sequence length="54" mass="6245">MRNRSAVVRSGGGHGRRRPPWHWHPRALACRISRFRPRNTWATTAKLPLINTTS</sequence>